<name>A0A098AXH2_DESHA</name>
<evidence type="ECO:0000259" key="2">
    <source>
        <dbReference type="Pfam" id="PF26078"/>
    </source>
</evidence>
<proteinExistence type="predicted"/>
<dbReference type="Pfam" id="PF26078">
    <property type="entry name" value="Baseplate_J_M"/>
    <property type="match status" value="1"/>
</dbReference>
<feature type="domain" description="Baseplate protein J-like barrel" evidence="1">
    <location>
        <begin position="110"/>
        <end position="183"/>
    </location>
</feature>
<dbReference type="AlphaFoldDB" id="A0A098AXH2"/>
<dbReference type="PIRSF" id="PIRSF020481">
    <property type="entry name" value="BAP"/>
    <property type="match status" value="1"/>
</dbReference>
<evidence type="ECO:0000259" key="1">
    <source>
        <dbReference type="Pfam" id="PF04865"/>
    </source>
</evidence>
<dbReference type="EMBL" id="LK996017">
    <property type="protein sequence ID" value="CDX01308.1"/>
    <property type="molecule type" value="Genomic_DNA"/>
</dbReference>
<protein>
    <submittedName>
        <fullName evidence="3">Baseplate assembly protein J</fullName>
    </submittedName>
</protein>
<organism evidence="3">
    <name type="scientific">Desulfitobacterium hafniense</name>
    <name type="common">Desulfitobacterium frappieri</name>
    <dbReference type="NCBI Taxonomy" id="49338"/>
    <lineage>
        <taxon>Bacteria</taxon>
        <taxon>Bacillati</taxon>
        <taxon>Bacillota</taxon>
        <taxon>Clostridia</taxon>
        <taxon>Eubacteriales</taxon>
        <taxon>Desulfitobacteriaceae</taxon>
        <taxon>Desulfitobacterium</taxon>
    </lineage>
</organism>
<dbReference type="PANTHER" id="PTHR35862">
    <property type="entry name" value="FELS-2 PROPHAGE PROTEIN"/>
    <property type="match status" value="1"/>
</dbReference>
<dbReference type="InterPro" id="IPR052726">
    <property type="entry name" value="Phage_Baseplate_Hub"/>
</dbReference>
<reference evidence="3" key="1">
    <citation type="submission" date="2014-07" db="EMBL/GenBank/DDBJ databases">
        <authorList>
            <person name="Hornung V.Bastian."/>
        </authorList>
    </citation>
    <scope>NUCLEOTIDE SEQUENCE</scope>
    <source>
        <strain evidence="3">PCE-S</strain>
    </source>
</reference>
<accession>A0A098AXH2</accession>
<feature type="domain" description="Baseplate J-like central" evidence="2">
    <location>
        <begin position="205"/>
        <end position="274"/>
    </location>
</feature>
<dbReference type="RefSeq" id="WP_208925478.1">
    <property type="nucleotide sequence ID" value="NZ_LK996017.1"/>
</dbReference>
<gene>
    <name evidence="3" type="ORF">DPCES_1421</name>
</gene>
<dbReference type="PATRIC" id="fig|49338.4.peg.1531"/>
<sequence length="372" mass="41035">MNRFNLPDVNFLEKDPQIIESNLLSYVQNKTGITLSNADPRRKFVQGLVLYIAQERNNLDYALKQNLLAYAEDEFLDHAGEGVMTPRLEAQSAVTTMEIVLEEDRVSVLVIPAGTRFLVGENTFFATEDTVVVPVDQHTVQVKANCTVKGALGNGYLPGEITTLVDLLPWVKSVSNITVSAGGIDVEQDDLYAERIRIAPESFSVAGPEAAYEYWAKSASQDIVDVKVLSPSEGVVDIRVLLKGGELPSQEILDKVLAVCSDKENRPLTDNVTTNAPEQVSYDIDAEYWISASNASVLSSIQQKVELAFQDYLVWQRSKMGRDVDLSELIKVLKQAGASRVAIDSEMHIEIEKYQVAMEDNVGLTFGGLTDE</sequence>
<evidence type="ECO:0000313" key="3">
    <source>
        <dbReference type="EMBL" id="CDX01308.1"/>
    </source>
</evidence>
<dbReference type="InterPro" id="IPR006949">
    <property type="entry name" value="Barrel_Baseplate_J-like"/>
</dbReference>
<dbReference type="PANTHER" id="PTHR35862:SF1">
    <property type="entry name" value="FELS-2 PROPHAGE PROTEIN"/>
    <property type="match status" value="1"/>
</dbReference>
<dbReference type="Pfam" id="PF04865">
    <property type="entry name" value="Baseplate_J"/>
    <property type="match status" value="1"/>
</dbReference>
<dbReference type="InterPro" id="IPR014507">
    <property type="entry name" value="Baseplate_assembly_J_pred"/>
</dbReference>
<dbReference type="InterPro" id="IPR058531">
    <property type="entry name" value="Baseplate_J_M"/>
</dbReference>